<reference evidence="2" key="1">
    <citation type="journal article" date="2014" name="Int. J. Syst. Evol. Microbiol.">
        <title>Complete genome sequence of Corynebacterium casei LMG S-19264T (=DSM 44701T), isolated from a smear-ripened cheese.</title>
        <authorList>
            <consortium name="US DOE Joint Genome Institute (JGI-PGF)"/>
            <person name="Walter F."/>
            <person name="Albersmeier A."/>
            <person name="Kalinowski J."/>
            <person name="Ruckert C."/>
        </authorList>
    </citation>
    <scope>NUCLEOTIDE SEQUENCE</scope>
    <source>
        <strain evidence="2">CGMCC 4.7403</strain>
    </source>
</reference>
<sequence>MADLRATLARRPDDARLAGLVRRLRARREEFSALWDTHDVAVRRADVKRFLHPVVGPLELDCEVLMIPERDRRLVVHTARPGSESYERLALLRVVGVQDLTRG</sequence>
<evidence type="ECO:0000313" key="2">
    <source>
        <dbReference type="EMBL" id="GHE66953.1"/>
    </source>
</evidence>
<organism evidence="2 3">
    <name type="scientific">Streptomyces capitiformicae</name>
    <dbReference type="NCBI Taxonomy" id="2014920"/>
    <lineage>
        <taxon>Bacteria</taxon>
        <taxon>Bacillati</taxon>
        <taxon>Actinomycetota</taxon>
        <taxon>Actinomycetes</taxon>
        <taxon>Kitasatosporales</taxon>
        <taxon>Streptomycetaceae</taxon>
        <taxon>Streptomyces</taxon>
    </lineage>
</organism>
<dbReference type="PANTHER" id="PTHR35010:SF2">
    <property type="entry name" value="BLL4672 PROTEIN"/>
    <property type="match status" value="1"/>
</dbReference>
<reference evidence="2" key="2">
    <citation type="submission" date="2020-09" db="EMBL/GenBank/DDBJ databases">
        <authorList>
            <person name="Sun Q."/>
            <person name="Zhou Y."/>
        </authorList>
    </citation>
    <scope>NUCLEOTIDE SEQUENCE</scope>
    <source>
        <strain evidence="2">CGMCC 4.7403</strain>
    </source>
</reference>
<dbReference type="Pfam" id="PF17765">
    <property type="entry name" value="MLTR_LBD"/>
    <property type="match status" value="1"/>
</dbReference>
<dbReference type="Gene3D" id="3.30.450.180">
    <property type="match status" value="1"/>
</dbReference>
<keyword evidence="3" id="KW-1185">Reference proteome</keyword>
<proteinExistence type="predicted"/>
<dbReference type="EMBL" id="BNAT01000066">
    <property type="protein sequence ID" value="GHE66953.1"/>
    <property type="molecule type" value="Genomic_DNA"/>
</dbReference>
<dbReference type="Proteomes" id="UP000603227">
    <property type="component" value="Unassembled WGS sequence"/>
</dbReference>
<gene>
    <name evidence="2" type="ORF">GCM10017771_90620</name>
</gene>
<feature type="domain" description="MmyB-like transcription regulator ligand binding" evidence="1">
    <location>
        <begin position="2"/>
        <end position="92"/>
    </location>
</feature>
<comment type="caution">
    <text evidence="2">The sequence shown here is derived from an EMBL/GenBank/DDBJ whole genome shotgun (WGS) entry which is preliminary data.</text>
</comment>
<accession>A0A918ZSZ4</accession>
<name>A0A918ZSZ4_9ACTN</name>
<evidence type="ECO:0000259" key="1">
    <source>
        <dbReference type="Pfam" id="PF17765"/>
    </source>
</evidence>
<dbReference type="PANTHER" id="PTHR35010">
    <property type="entry name" value="BLL4672 PROTEIN-RELATED"/>
    <property type="match status" value="1"/>
</dbReference>
<evidence type="ECO:0000313" key="3">
    <source>
        <dbReference type="Proteomes" id="UP000603227"/>
    </source>
</evidence>
<dbReference type="InterPro" id="IPR041413">
    <property type="entry name" value="MLTR_LBD"/>
</dbReference>
<protein>
    <recommendedName>
        <fullName evidence="1">MmyB-like transcription regulator ligand binding domain-containing protein</fullName>
    </recommendedName>
</protein>
<dbReference type="AlphaFoldDB" id="A0A918ZSZ4"/>